<dbReference type="Proteomes" id="UP001156682">
    <property type="component" value="Unassembled WGS sequence"/>
</dbReference>
<dbReference type="SUPFAM" id="SSF56925">
    <property type="entry name" value="OMPA-like"/>
    <property type="match status" value="1"/>
</dbReference>
<evidence type="ECO:0000256" key="1">
    <source>
        <dbReference type="ARBA" id="ARBA00022729"/>
    </source>
</evidence>
<organism evidence="4 5">
    <name type="scientific">Marinospirillum insulare</name>
    <dbReference type="NCBI Taxonomy" id="217169"/>
    <lineage>
        <taxon>Bacteria</taxon>
        <taxon>Pseudomonadati</taxon>
        <taxon>Pseudomonadota</taxon>
        <taxon>Gammaproteobacteria</taxon>
        <taxon>Oceanospirillales</taxon>
        <taxon>Oceanospirillaceae</taxon>
        <taxon>Marinospirillum</taxon>
    </lineage>
</organism>
<comment type="caution">
    <text evidence="4">The sequence shown here is derived from an EMBL/GenBank/DDBJ whole genome shotgun (WGS) entry which is preliminary data.</text>
</comment>
<proteinExistence type="predicted"/>
<keyword evidence="5" id="KW-1185">Reference proteome</keyword>
<feature type="signal peptide" evidence="2">
    <location>
        <begin position="1"/>
        <end position="21"/>
    </location>
</feature>
<keyword evidence="1 2" id="KW-0732">Signal</keyword>
<gene>
    <name evidence="4" type="ORF">GCM10007878_08220</name>
</gene>
<reference evidence="5" key="1">
    <citation type="journal article" date="2019" name="Int. J. Syst. Evol. Microbiol.">
        <title>The Global Catalogue of Microorganisms (GCM) 10K type strain sequencing project: providing services to taxonomists for standard genome sequencing and annotation.</title>
        <authorList>
            <consortium name="The Broad Institute Genomics Platform"/>
            <consortium name="The Broad Institute Genome Sequencing Center for Infectious Disease"/>
            <person name="Wu L."/>
            <person name="Ma J."/>
        </authorList>
    </citation>
    <scope>NUCLEOTIDE SEQUENCE [LARGE SCALE GENOMIC DNA]</scope>
    <source>
        <strain evidence="5">NBRC 100033</strain>
    </source>
</reference>
<evidence type="ECO:0000313" key="5">
    <source>
        <dbReference type="Proteomes" id="UP001156682"/>
    </source>
</evidence>
<dbReference type="EMBL" id="BSOR01000015">
    <property type="protein sequence ID" value="GLR63387.1"/>
    <property type="molecule type" value="Genomic_DNA"/>
</dbReference>
<sequence>MKKKLLSLAVASLVVAGTAQADLNYNYLEGGLGLWSPDSQTLIGPDVRGSFAINENVFAYGGLRFLTDDIDYTNFHLGAGYRFGIDDKTDLWAGGNIEYQKVEICFSGFGCGSANDTGLALRGGARHQLNDELELGGTLRLVTGDFDYVGINGHARYFLAENLDFKGELDIQDGDLGLFAGVTYYFK</sequence>
<name>A0ABQ5ZWJ8_9GAMM</name>
<dbReference type="Gene3D" id="2.40.160.20">
    <property type="match status" value="1"/>
</dbReference>
<dbReference type="RefSeq" id="WP_027852038.1">
    <property type="nucleotide sequence ID" value="NZ_BSOR01000015.1"/>
</dbReference>
<evidence type="ECO:0000256" key="2">
    <source>
        <dbReference type="SAM" id="SignalP"/>
    </source>
</evidence>
<feature type="chain" id="PRO_5047011142" description="Outer membrane protein beta-barrel domain-containing protein" evidence="2">
    <location>
        <begin position="22"/>
        <end position="187"/>
    </location>
</feature>
<feature type="domain" description="Outer membrane protein beta-barrel" evidence="3">
    <location>
        <begin position="7"/>
        <end position="141"/>
    </location>
</feature>
<evidence type="ECO:0000259" key="3">
    <source>
        <dbReference type="Pfam" id="PF13505"/>
    </source>
</evidence>
<evidence type="ECO:0000313" key="4">
    <source>
        <dbReference type="EMBL" id="GLR63387.1"/>
    </source>
</evidence>
<dbReference type="InterPro" id="IPR027385">
    <property type="entry name" value="Beta-barrel_OMP"/>
</dbReference>
<accession>A0ABQ5ZWJ8</accession>
<dbReference type="Pfam" id="PF13505">
    <property type="entry name" value="OMP_b-brl"/>
    <property type="match status" value="1"/>
</dbReference>
<dbReference type="InterPro" id="IPR011250">
    <property type="entry name" value="OMP/PagP_B-barrel"/>
</dbReference>
<protein>
    <recommendedName>
        <fullName evidence="3">Outer membrane protein beta-barrel domain-containing protein</fullName>
    </recommendedName>
</protein>